<evidence type="ECO:0000313" key="2">
    <source>
        <dbReference type="EMBL" id="GAA4319840.1"/>
    </source>
</evidence>
<sequence length="213" mass="24128">MLEAQLGTKTFRRHFRLYRDASYRQLAEYSYQPLDAAGDPGMTVVAYQLSYIVTSVEGRDTVPIGTLTIRTDSLGRLLPPRAGQPAPQAALRAWRDLLRGRLRFGTKEVFSFRSKHKLGAYQVVYDCRDAASGQWYWYLTGPVRFAQGVPRYVEYRIDPRSGRRKRRVVYPPAEKGPQPPVDIREPIAPPPLPDTLPVRSDSGTHRLWPAAGS</sequence>
<feature type="region of interest" description="Disordered" evidence="1">
    <location>
        <begin position="169"/>
        <end position="213"/>
    </location>
</feature>
<evidence type="ECO:0000313" key="3">
    <source>
        <dbReference type="Proteomes" id="UP001501725"/>
    </source>
</evidence>
<keyword evidence="3" id="KW-1185">Reference proteome</keyword>
<protein>
    <submittedName>
        <fullName evidence="2">Uncharacterized protein</fullName>
    </submittedName>
</protein>
<gene>
    <name evidence="2" type="ORF">GCM10023184_04780</name>
</gene>
<name>A0ABP8G986_9BACT</name>
<proteinExistence type="predicted"/>
<dbReference type="Proteomes" id="UP001501725">
    <property type="component" value="Unassembled WGS sequence"/>
</dbReference>
<comment type="caution">
    <text evidence="2">The sequence shown here is derived from an EMBL/GenBank/DDBJ whole genome shotgun (WGS) entry which is preliminary data.</text>
</comment>
<dbReference type="EMBL" id="BAABGY010000001">
    <property type="protein sequence ID" value="GAA4319840.1"/>
    <property type="molecule type" value="Genomic_DNA"/>
</dbReference>
<organism evidence="2 3">
    <name type="scientific">Flaviaesturariibacter amylovorans</name>
    <dbReference type="NCBI Taxonomy" id="1084520"/>
    <lineage>
        <taxon>Bacteria</taxon>
        <taxon>Pseudomonadati</taxon>
        <taxon>Bacteroidota</taxon>
        <taxon>Chitinophagia</taxon>
        <taxon>Chitinophagales</taxon>
        <taxon>Chitinophagaceae</taxon>
        <taxon>Flaviaestuariibacter</taxon>
    </lineage>
</organism>
<evidence type="ECO:0000256" key="1">
    <source>
        <dbReference type="SAM" id="MobiDB-lite"/>
    </source>
</evidence>
<accession>A0ABP8G986</accession>
<reference evidence="3" key="1">
    <citation type="journal article" date="2019" name="Int. J. Syst. Evol. Microbiol.">
        <title>The Global Catalogue of Microorganisms (GCM) 10K type strain sequencing project: providing services to taxonomists for standard genome sequencing and annotation.</title>
        <authorList>
            <consortium name="The Broad Institute Genomics Platform"/>
            <consortium name="The Broad Institute Genome Sequencing Center for Infectious Disease"/>
            <person name="Wu L."/>
            <person name="Ma J."/>
        </authorList>
    </citation>
    <scope>NUCLEOTIDE SEQUENCE [LARGE SCALE GENOMIC DNA]</scope>
    <source>
        <strain evidence="3">JCM 17919</strain>
    </source>
</reference>